<accession>A0ABV7JJ07</accession>
<feature type="transmembrane region" description="Helical" evidence="1">
    <location>
        <begin position="98"/>
        <end position="120"/>
    </location>
</feature>
<comment type="caution">
    <text evidence="2">The sequence shown here is derived from an EMBL/GenBank/DDBJ whole genome shotgun (WGS) entry which is preliminary data.</text>
</comment>
<proteinExistence type="predicted"/>
<keyword evidence="1" id="KW-0812">Transmembrane</keyword>
<reference evidence="3" key="1">
    <citation type="journal article" date="2019" name="Int. J. Syst. Evol. Microbiol.">
        <title>The Global Catalogue of Microorganisms (GCM) 10K type strain sequencing project: providing services to taxonomists for standard genome sequencing and annotation.</title>
        <authorList>
            <consortium name="The Broad Institute Genomics Platform"/>
            <consortium name="The Broad Institute Genome Sequencing Center for Infectious Disease"/>
            <person name="Wu L."/>
            <person name="Ma J."/>
        </authorList>
    </citation>
    <scope>NUCLEOTIDE SEQUENCE [LARGE SCALE GENOMIC DNA]</scope>
    <source>
        <strain evidence="3">KCTC 52416</strain>
    </source>
</reference>
<feature type="transmembrane region" description="Helical" evidence="1">
    <location>
        <begin position="206"/>
        <end position="227"/>
    </location>
</feature>
<keyword evidence="3" id="KW-1185">Reference proteome</keyword>
<dbReference type="RefSeq" id="WP_379018392.1">
    <property type="nucleotide sequence ID" value="NZ_JBHRTA010000003.1"/>
</dbReference>
<keyword evidence="1" id="KW-0472">Membrane</keyword>
<keyword evidence="1" id="KW-1133">Transmembrane helix</keyword>
<feature type="transmembrane region" description="Helical" evidence="1">
    <location>
        <begin position="157"/>
        <end position="175"/>
    </location>
</feature>
<feature type="transmembrane region" description="Helical" evidence="1">
    <location>
        <begin position="12"/>
        <end position="36"/>
    </location>
</feature>
<evidence type="ECO:0000313" key="2">
    <source>
        <dbReference type="EMBL" id="MFC3196056.1"/>
    </source>
</evidence>
<gene>
    <name evidence="2" type="ORF">ACFOET_00385</name>
</gene>
<feature type="transmembrane region" description="Helical" evidence="1">
    <location>
        <begin position="256"/>
        <end position="277"/>
    </location>
</feature>
<evidence type="ECO:0008006" key="4">
    <source>
        <dbReference type="Google" id="ProtNLM"/>
    </source>
</evidence>
<organism evidence="2 3">
    <name type="scientific">Parapedobacter deserti</name>
    <dbReference type="NCBI Taxonomy" id="1912957"/>
    <lineage>
        <taxon>Bacteria</taxon>
        <taxon>Pseudomonadati</taxon>
        <taxon>Bacteroidota</taxon>
        <taxon>Sphingobacteriia</taxon>
        <taxon>Sphingobacteriales</taxon>
        <taxon>Sphingobacteriaceae</taxon>
        <taxon>Parapedobacter</taxon>
    </lineage>
</organism>
<evidence type="ECO:0000256" key="1">
    <source>
        <dbReference type="SAM" id="Phobius"/>
    </source>
</evidence>
<dbReference type="Proteomes" id="UP001595526">
    <property type="component" value="Unassembled WGS sequence"/>
</dbReference>
<dbReference type="EMBL" id="JBHRTA010000003">
    <property type="protein sequence ID" value="MFC3196056.1"/>
    <property type="molecule type" value="Genomic_DNA"/>
</dbReference>
<evidence type="ECO:0000313" key="3">
    <source>
        <dbReference type="Proteomes" id="UP001595526"/>
    </source>
</evidence>
<feature type="transmembrane region" description="Helical" evidence="1">
    <location>
        <begin position="65"/>
        <end position="86"/>
    </location>
</feature>
<protein>
    <recommendedName>
        <fullName evidence="4">DoxX family protein</fullName>
    </recommendedName>
</protein>
<name>A0ABV7JJ07_9SPHI</name>
<feature type="transmembrane region" description="Helical" evidence="1">
    <location>
        <begin position="182"/>
        <end position="200"/>
    </location>
</feature>
<sequence length="407" mass="47156">MTKRRSLFSKIIQLWLVSYVFLFIATSQFSFSFSFFERFIEWFGMTVLGLAKFEKIHHTGSGDTLYNYVVVMFCVIFSLIIAMAVSAIKRRKGNFDELYQFTVVVARYFVAYTLVVYGFAKVFEGQFASPGYFRLEQKVGDMSPMGLVWTFMGASRPYTVVSGLLELAGGVLLFWRRTKTIGALFSMTVMLNVAFLNFFYDVPVKIFSSHIILLCLFILSYDLRPLVDFFVFHRPTRLPYAPYSPPKRWKLITTRVIKYAFICGSIVMSCAGLWSMLKKEPVPHEGAYLIDTFVLNGDSIPPKRATTNTLGWSKIFISSNHHFNYLDNAENRKYLQMNTDTLKKTLSLSRDGKVVGVLQYSFQRDSAIFTGHFENRDIYIKSLRKQKKDYSLINRGFHWINDYPPNW</sequence>